<organism evidence="2 3">
    <name type="scientific">Jimgerdemannia flammicorona</name>
    <dbReference type="NCBI Taxonomy" id="994334"/>
    <lineage>
        <taxon>Eukaryota</taxon>
        <taxon>Fungi</taxon>
        <taxon>Fungi incertae sedis</taxon>
        <taxon>Mucoromycota</taxon>
        <taxon>Mucoromycotina</taxon>
        <taxon>Endogonomycetes</taxon>
        <taxon>Endogonales</taxon>
        <taxon>Endogonaceae</taxon>
        <taxon>Jimgerdemannia</taxon>
    </lineage>
</organism>
<dbReference type="EMBL" id="RBNJ01017752">
    <property type="protein sequence ID" value="RUS23987.1"/>
    <property type="molecule type" value="Genomic_DNA"/>
</dbReference>
<comment type="caution">
    <text evidence="2">The sequence shown here is derived from an EMBL/GenBank/DDBJ whole genome shotgun (WGS) entry which is preliminary data.</text>
</comment>
<dbReference type="AlphaFoldDB" id="A0A433Q2J0"/>
<keyword evidence="3" id="KW-1185">Reference proteome</keyword>
<sequence>MQTSIRFCGPLEARLVKTAQRISQLQEEDDDDNLSGVSDLSDGLPPHPLTRNKEKLKKTVMVVHSNSNGLSSPIGQ</sequence>
<dbReference type="Proteomes" id="UP000274822">
    <property type="component" value="Unassembled WGS sequence"/>
</dbReference>
<protein>
    <submittedName>
        <fullName evidence="2">Uncharacterized protein</fullName>
    </submittedName>
</protein>
<feature type="region of interest" description="Disordered" evidence="1">
    <location>
        <begin position="24"/>
        <end position="56"/>
    </location>
</feature>
<evidence type="ECO:0000313" key="3">
    <source>
        <dbReference type="Proteomes" id="UP000274822"/>
    </source>
</evidence>
<proteinExistence type="predicted"/>
<name>A0A433Q2J0_9FUNG</name>
<accession>A0A433Q2J0</accession>
<evidence type="ECO:0000256" key="1">
    <source>
        <dbReference type="SAM" id="MobiDB-lite"/>
    </source>
</evidence>
<reference evidence="2 3" key="1">
    <citation type="journal article" date="2018" name="New Phytol.">
        <title>Phylogenomics of Endogonaceae and evolution of mycorrhizas within Mucoromycota.</title>
        <authorList>
            <person name="Chang Y."/>
            <person name="Desiro A."/>
            <person name="Na H."/>
            <person name="Sandor L."/>
            <person name="Lipzen A."/>
            <person name="Clum A."/>
            <person name="Barry K."/>
            <person name="Grigoriev I.V."/>
            <person name="Martin F.M."/>
            <person name="Stajich J.E."/>
            <person name="Smith M.E."/>
            <person name="Bonito G."/>
            <person name="Spatafora J.W."/>
        </authorList>
    </citation>
    <scope>NUCLEOTIDE SEQUENCE [LARGE SCALE GENOMIC DNA]</scope>
    <source>
        <strain evidence="2 3">AD002</strain>
    </source>
</reference>
<evidence type="ECO:0000313" key="2">
    <source>
        <dbReference type="EMBL" id="RUS23987.1"/>
    </source>
</evidence>
<gene>
    <name evidence="2" type="ORF">BC938DRAFT_474309</name>
</gene>